<dbReference type="AlphaFoldDB" id="A0A0A7S4D6"/>
<dbReference type="NCBIfam" id="NF008091">
    <property type="entry name" value="PRK10833.1"/>
    <property type="match status" value="1"/>
</dbReference>
<accession>A0A0A7S4D6</accession>
<feature type="region of interest" description="Disordered" evidence="1">
    <location>
        <begin position="302"/>
        <end position="324"/>
    </location>
</feature>
<feature type="region of interest" description="Disordered" evidence="1">
    <location>
        <begin position="602"/>
        <end position="621"/>
    </location>
</feature>
<feature type="compositionally biased region" description="Polar residues" evidence="1">
    <location>
        <begin position="313"/>
        <end position="324"/>
    </location>
</feature>
<dbReference type="InterPro" id="IPR007844">
    <property type="entry name" value="AsmA"/>
</dbReference>
<dbReference type="EMBL" id="CP009056">
    <property type="protein sequence ID" value="AJA44151.1"/>
    <property type="molecule type" value="Genomic_DNA"/>
</dbReference>
<dbReference type="PANTHER" id="PTHR30441">
    <property type="entry name" value="DUF748 DOMAIN-CONTAINING PROTEIN"/>
    <property type="match status" value="1"/>
</dbReference>
<dbReference type="Proteomes" id="UP000030901">
    <property type="component" value="Chromosome"/>
</dbReference>
<keyword evidence="4" id="KW-1185">Reference proteome</keyword>
<evidence type="ECO:0000259" key="2">
    <source>
        <dbReference type="Pfam" id="PF05170"/>
    </source>
</evidence>
<name>A0A0A7S4D6_FRIPE</name>
<organism evidence="3 4">
    <name type="scientific">Frischella perrara</name>
    <dbReference type="NCBI Taxonomy" id="1267021"/>
    <lineage>
        <taxon>Bacteria</taxon>
        <taxon>Pseudomonadati</taxon>
        <taxon>Pseudomonadota</taxon>
        <taxon>Gammaproteobacteria</taxon>
        <taxon>Orbales</taxon>
        <taxon>Orbaceae</taxon>
        <taxon>Frischella</taxon>
    </lineage>
</organism>
<dbReference type="HOGENOM" id="CLU_012870_3_1_6"/>
<evidence type="ECO:0000313" key="3">
    <source>
        <dbReference type="EMBL" id="AJA44151.1"/>
    </source>
</evidence>
<dbReference type="KEGG" id="fpp:FPB0191_00313"/>
<dbReference type="GO" id="GO:0005886">
    <property type="term" value="C:plasma membrane"/>
    <property type="evidence" value="ECO:0007669"/>
    <property type="project" value="TreeGrafter"/>
</dbReference>
<sequence length="639" mass="70952">MIKKILLTLLILIILAVAGIIALVVFVNPNHFKGFISETVKDKTGYELTIDGDLRWHIWPQISILTDSVKLEDEGAKKPLLTADNMRLDVELFPLFSKQLAVKNVLVKSAIINISDESKGQVAKKSKPTTTVNQNKTEQNQNAKSKWSFTLNKLEIADSTVVYQQGKDFINFRDINIKIEQNGDKNVALDLSGSVNRDQQDFIYSLNANVDLTHFPDNAKLDLHKLDYVYKGVGVPAQQLKGQISAKFDYQKSPMILSSDNFVLTVNDNKITGKIKANLDKKPNIEGSFASDKIDLTSFLSSSNSSNDKNNSRQATQKQPVVSSARTKGNELAFLNSFDANFVYKIKEIVINKLALNNFVINAQNKNGVANINNVDLDVANGHINANGIANGKLPTASIKLATKIANIDLGSLFRQLEIVNDFKGQFNANGNITADTINPEKIITSLTGNLDIVVNNARLDNLNIQQIVQSAIASYYKKAITTEDYQKYTELNEVSAYANLSNGDMNISSLKASSATLDLDGNGRVGLAKRDLDIMLEAKILSGWNQDSKTIQKLQNVTIPLRIYGNFNELHYQIKPEQLINALLSDKLQNELGKFKDRLKNATQNNDNGDARDDNSGDNKQKIKELFGDFINKHKDKK</sequence>
<dbReference type="GO" id="GO:0090313">
    <property type="term" value="P:regulation of protein targeting to membrane"/>
    <property type="evidence" value="ECO:0007669"/>
    <property type="project" value="TreeGrafter"/>
</dbReference>
<evidence type="ECO:0000313" key="4">
    <source>
        <dbReference type="Proteomes" id="UP000030901"/>
    </source>
</evidence>
<feature type="compositionally biased region" description="Basic and acidic residues" evidence="1">
    <location>
        <begin position="610"/>
        <end position="621"/>
    </location>
</feature>
<feature type="domain" description="AsmA" evidence="2">
    <location>
        <begin position="236"/>
        <end position="509"/>
    </location>
</feature>
<dbReference type="OrthoDB" id="9766390at2"/>
<dbReference type="InterPro" id="IPR052894">
    <property type="entry name" value="AsmA-related"/>
</dbReference>
<proteinExistence type="predicted"/>
<dbReference type="Pfam" id="PF05170">
    <property type="entry name" value="AsmA"/>
    <property type="match status" value="2"/>
</dbReference>
<protein>
    <submittedName>
        <fullName evidence="3">Uncharacterized protein involved in outer membrane biogenesis</fullName>
    </submittedName>
</protein>
<feature type="domain" description="AsmA" evidence="2">
    <location>
        <begin position="3"/>
        <end position="210"/>
    </location>
</feature>
<reference evidence="3 4" key="1">
    <citation type="journal article" date="2014" name="Appl. Environ. Microbiol.">
        <title>Gut symbionts from distinct hosts exhibit genotoxic activity via divergent colibactin biosynthetic pathways.</title>
        <authorList>
            <person name="Engel P."/>
            <person name="Vizcaino M.I."/>
            <person name="Crawford J.M."/>
        </authorList>
    </citation>
    <scope>NUCLEOTIDE SEQUENCE [LARGE SCALE GENOMIC DNA]</scope>
    <source>
        <strain evidence="3 4">PEB0191</strain>
    </source>
</reference>
<dbReference type="RefSeq" id="WP_039103502.1">
    <property type="nucleotide sequence ID" value="NZ_CP009056.1"/>
</dbReference>
<dbReference type="PANTHER" id="PTHR30441:SF4">
    <property type="entry name" value="PROTEIN ASMA"/>
    <property type="match status" value="1"/>
</dbReference>
<gene>
    <name evidence="3" type="ORF">FPB0191_00313</name>
</gene>
<evidence type="ECO:0000256" key="1">
    <source>
        <dbReference type="SAM" id="MobiDB-lite"/>
    </source>
</evidence>
<dbReference type="STRING" id="1267021.FPB0191_00313"/>